<dbReference type="Proteomes" id="UP000031521">
    <property type="component" value="Chromosome"/>
</dbReference>
<evidence type="ECO:0000256" key="4">
    <source>
        <dbReference type="ARBA" id="ARBA00023163"/>
    </source>
</evidence>
<dbReference type="InterPro" id="IPR005119">
    <property type="entry name" value="LysR_subst-bd"/>
</dbReference>
<dbReference type="RefSeq" id="WP_052453154.1">
    <property type="nucleotide sequence ID" value="NZ_CP004393.1"/>
</dbReference>
<dbReference type="Pfam" id="PF03466">
    <property type="entry name" value="LysR_substrate"/>
    <property type="match status" value="1"/>
</dbReference>
<evidence type="ECO:0000313" key="6">
    <source>
        <dbReference type="EMBL" id="AJE46743.1"/>
    </source>
</evidence>
<dbReference type="InterPro" id="IPR000847">
    <property type="entry name" value="LysR_HTH_N"/>
</dbReference>
<dbReference type="PANTHER" id="PTHR30118">
    <property type="entry name" value="HTH-TYPE TRANSCRIPTIONAL REGULATOR LEUO-RELATED"/>
    <property type="match status" value="1"/>
</dbReference>
<dbReference type="InterPro" id="IPR037402">
    <property type="entry name" value="YidZ_PBP2"/>
</dbReference>
<organism evidence="6 7">
    <name type="scientific">Celeribacter indicus</name>
    <dbReference type="NCBI Taxonomy" id="1208324"/>
    <lineage>
        <taxon>Bacteria</taxon>
        <taxon>Pseudomonadati</taxon>
        <taxon>Pseudomonadota</taxon>
        <taxon>Alphaproteobacteria</taxon>
        <taxon>Rhodobacterales</taxon>
        <taxon>Roseobacteraceae</taxon>
        <taxon>Celeribacter</taxon>
    </lineage>
</organism>
<protein>
    <submittedName>
        <fullName evidence="6">HTH-type transcriptional activator nahR</fullName>
    </submittedName>
</protein>
<evidence type="ECO:0000256" key="3">
    <source>
        <dbReference type="ARBA" id="ARBA00023125"/>
    </source>
</evidence>
<dbReference type="Gene3D" id="1.10.10.10">
    <property type="entry name" value="Winged helix-like DNA-binding domain superfamily/Winged helix DNA-binding domain"/>
    <property type="match status" value="1"/>
</dbReference>
<dbReference type="EMBL" id="CP004393">
    <property type="protein sequence ID" value="AJE46743.1"/>
    <property type="molecule type" value="Genomic_DNA"/>
</dbReference>
<dbReference type="HOGENOM" id="CLU_039613_39_0_5"/>
<dbReference type="AlphaFoldDB" id="A0A0B5DTI4"/>
<dbReference type="OrthoDB" id="528082at2"/>
<dbReference type="InterPro" id="IPR036390">
    <property type="entry name" value="WH_DNA-bd_sf"/>
</dbReference>
<evidence type="ECO:0000259" key="5">
    <source>
        <dbReference type="PROSITE" id="PS50931"/>
    </source>
</evidence>
<name>A0A0B5DTI4_9RHOB</name>
<keyword evidence="2" id="KW-0805">Transcription regulation</keyword>
<gene>
    <name evidence="6" type="ORF">P73_2028</name>
</gene>
<keyword evidence="4" id="KW-0804">Transcription</keyword>
<dbReference type="SUPFAM" id="SSF53850">
    <property type="entry name" value="Periplasmic binding protein-like II"/>
    <property type="match status" value="1"/>
</dbReference>
<dbReference type="PRINTS" id="PR00039">
    <property type="entry name" value="HTHLYSR"/>
</dbReference>
<accession>A0A0B5DTI4</accession>
<dbReference type="GO" id="GO:0003700">
    <property type="term" value="F:DNA-binding transcription factor activity"/>
    <property type="evidence" value="ECO:0007669"/>
    <property type="project" value="InterPro"/>
</dbReference>
<dbReference type="PROSITE" id="PS50931">
    <property type="entry name" value="HTH_LYSR"/>
    <property type="match status" value="1"/>
</dbReference>
<dbReference type="SUPFAM" id="SSF46785">
    <property type="entry name" value="Winged helix' DNA-binding domain"/>
    <property type="match status" value="1"/>
</dbReference>
<feature type="domain" description="HTH lysR-type" evidence="5">
    <location>
        <begin position="7"/>
        <end position="64"/>
    </location>
</feature>
<dbReference type="InterPro" id="IPR050389">
    <property type="entry name" value="LysR-type_TF"/>
</dbReference>
<dbReference type="STRING" id="1208324.P73_2028"/>
<dbReference type="CDD" id="cd08417">
    <property type="entry name" value="PBP2_Nitroaromatics_like"/>
    <property type="match status" value="1"/>
</dbReference>
<dbReference type="GO" id="GO:0003677">
    <property type="term" value="F:DNA binding"/>
    <property type="evidence" value="ECO:0007669"/>
    <property type="project" value="UniProtKB-KW"/>
</dbReference>
<dbReference type="KEGG" id="cid:P73_2028"/>
<evidence type="ECO:0000256" key="1">
    <source>
        <dbReference type="ARBA" id="ARBA00009437"/>
    </source>
</evidence>
<evidence type="ECO:0000256" key="2">
    <source>
        <dbReference type="ARBA" id="ARBA00023015"/>
    </source>
</evidence>
<dbReference type="InterPro" id="IPR036388">
    <property type="entry name" value="WH-like_DNA-bd_sf"/>
</dbReference>
<dbReference type="Gene3D" id="3.40.190.10">
    <property type="entry name" value="Periplasmic binding protein-like II"/>
    <property type="match status" value="2"/>
</dbReference>
<keyword evidence="7" id="KW-1185">Reference proteome</keyword>
<reference evidence="6 7" key="1">
    <citation type="journal article" date="2014" name="Int. J. Syst. Evol. Microbiol.">
        <title>Celeribacter indicus sp. nov., a polycyclic aromatic hydrocarbon-degrading bacterium from deep-sea sediment and reclassification of Huaishuia halophila as Celeribacter halophilus comb. nov.</title>
        <authorList>
            <person name="Lai Q."/>
            <person name="Cao J."/>
            <person name="Yuan J."/>
            <person name="Li F."/>
            <person name="Shao Z."/>
        </authorList>
    </citation>
    <scope>NUCLEOTIDE SEQUENCE [LARGE SCALE GENOMIC DNA]</scope>
    <source>
        <strain evidence="6">P73</strain>
    </source>
</reference>
<dbReference type="PANTHER" id="PTHR30118:SF15">
    <property type="entry name" value="TRANSCRIPTIONAL REGULATORY PROTEIN"/>
    <property type="match status" value="1"/>
</dbReference>
<proteinExistence type="inferred from homology"/>
<keyword evidence="3" id="KW-0238">DNA-binding</keyword>
<dbReference type="Pfam" id="PF00126">
    <property type="entry name" value="HTH_1"/>
    <property type="match status" value="1"/>
</dbReference>
<sequence>MINPNNFDLNLLRVFDALIRERSVSAAADRLCLSQPAVSNALNRLRNLLDDPLFVRTRQGMEPTPFALRMKEPVQDGLLRIRAGISQILTFDPQQSDRTFKLIMNDVGSASFLPGIMAQLMVDAPNIDIEVCEIGHSGYEDLLDSGSADLAVGRVVLSDTFRSQFLVRTQYVAILRQGHPALGEENGESVLTREAYATAQHVIVTPAGAPSNPVERTLASLNLDRRIALRLPHATSLVNILPATNLISTLPERCRDFLTAERGLVAVRLPIPIEPNVIQQWWHRRHDYDVGHQWFRRYVADTISNSTFTEIGLAPKIIDPVNTTNSAS</sequence>
<evidence type="ECO:0000313" key="7">
    <source>
        <dbReference type="Proteomes" id="UP000031521"/>
    </source>
</evidence>
<comment type="similarity">
    <text evidence="1">Belongs to the LysR transcriptional regulatory family.</text>
</comment>